<reference evidence="2 3" key="1">
    <citation type="journal article" date="2012" name="New Phytol.">
        <title>Insight into trade-off between wood decay and parasitism from the genome of a fungal forest pathogen.</title>
        <authorList>
            <person name="Olson A."/>
            <person name="Aerts A."/>
            <person name="Asiegbu F."/>
            <person name="Belbahri L."/>
            <person name="Bouzid O."/>
            <person name="Broberg A."/>
            <person name="Canback B."/>
            <person name="Coutinho P.M."/>
            <person name="Cullen D."/>
            <person name="Dalman K."/>
            <person name="Deflorio G."/>
            <person name="van Diepen L.T."/>
            <person name="Dunand C."/>
            <person name="Duplessis S."/>
            <person name="Durling M."/>
            <person name="Gonthier P."/>
            <person name="Grimwood J."/>
            <person name="Fossdal C.G."/>
            <person name="Hansson D."/>
            <person name="Henrissat B."/>
            <person name="Hietala A."/>
            <person name="Himmelstrand K."/>
            <person name="Hoffmeister D."/>
            <person name="Hogberg N."/>
            <person name="James T.Y."/>
            <person name="Karlsson M."/>
            <person name="Kohler A."/>
            <person name="Kues U."/>
            <person name="Lee Y.H."/>
            <person name="Lin Y.C."/>
            <person name="Lind M."/>
            <person name="Lindquist E."/>
            <person name="Lombard V."/>
            <person name="Lucas S."/>
            <person name="Lunden K."/>
            <person name="Morin E."/>
            <person name="Murat C."/>
            <person name="Park J."/>
            <person name="Raffaello T."/>
            <person name="Rouze P."/>
            <person name="Salamov A."/>
            <person name="Schmutz J."/>
            <person name="Solheim H."/>
            <person name="Stahlberg J."/>
            <person name="Velez H."/>
            <person name="de Vries R.P."/>
            <person name="Wiebenga A."/>
            <person name="Woodward S."/>
            <person name="Yakovlev I."/>
            <person name="Garbelotto M."/>
            <person name="Martin F."/>
            <person name="Grigoriev I.V."/>
            <person name="Stenlid J."/>
        </authorList>
    </citation>
    <scope>NUCLEOTIDE SEQUENCE [LARGE SCALE GENOMIC DNA]</scope>
    <source>
        <strain evidence="2 3">TC 32-1</strain>
    </source>
</reference>
<dbReference type="PRINTS" id="PR00081">
    <property type="entry name" value="GDHRDH"/>
</dbReference>
<dbReference type="HOGENOM" id="CLU_010194_44_6_1"/>
<dbReference type="Proteomes" id="UP000030671">
    <property type="component" value="Unassembled WGS sequence"/>
</dbReference>
<dbReference type="KEGG" id="hir:HETIRDRAFT_239899"/>
<dbReference type="InParanoid" id="W4JWX7"/>
<dbReference type="Pfam" id="PF00106">
    <property type="entry name" value="adh_short"/>
    <property type="match status" value="1"/>
</dbReference>
<evidence type="ECO:0008006" key="4">
    <source>
        <dbReference type="Google" id="ProtNLM"/>
    </source>
</evidence>
<dbReference type="OrthoDB" id="191139at2759"/>
<keyword evidence="1" id="KW-0560">Oxidoreductase</keyword>
<dbReference type="eggNOG" id="KOG1208">
    <property type="taxonomic scope" value="Eukaryota"/>
</dbReference>
<keyword evidence="3" id="KW-1185">Reference proteome</keyword>
<organism evidence="2 3">
    <name type="scientific">Heterobasidion irregulare (strain TC 32-1)</name>
    <dbReference type="NCBI Taxonomy" id="747525"/>
    <lineage>
        <taxon>Eukaryota</taxon>
        <taxon>Fungi</taxon>
        <taxon>Dikarya</taxon>
        <taxon>Basidiomycota</taxon>
        <taxon>Agaricomycotina</taxon>
        <taxon>Agaricomycetes</taxon>
        <taxon>Russulales</taxon>
        <taxon>Bondarzewiaceae</taxon>
        <taxon>Heterobasidion</taxon>
        <taxon>Heterobasidion annosum species complex</taxon>
    </lineage>
</organism>
<dbReference type="Gene3D" id="3.40.50.720">
    <property type="entry name" value="NAD(P)-binding Rossmann-like Domain"/>
    <property type="match status" value="1"/>
</dbReference>
<name>W4JWX7_HETIT</name>
<dbReference type="PANTHER" id="PTHR43157:SF31">
    <property type="entry name" value="PHOSPHATIDYLINOSITOL-GLYCAN BIOSYNTHESIS CLASS F PROTEIN"/>
    <property type="match status" value="1"/>
</dbReference>
<proteinExistence type="predicted"/>
<dbReference type="GeneID" id="20668839"/>
<dbReference type="EMBL" id="KI925463">
    <property type="protein sequence ID" value="ETW77590.1"/>
    <property type="molecule type" value="Genomic_DNA"/>
</dbReference>
<dbReference type="RefSeq" id="XP_009551073.1">
    <property type="nucleotide sequence ID" value="XM_009552778.1"/>
</dbReference>
<sequence length="287" mass="30947">IPDLHGKVAVVTGANSGIGYQTTAQLALHGAKVYLACRTESKALAAIARIEKENPILKGTENLIWTPLDLSSISSAKAAAEEILAKEQRLDLLVNNAGFLPAEYSVTEDGMERTVSATANTPGADVRVVIISSVSYKSAGEVNFDTLECFNDKRSIGGTWFARFAQYGQSKLMNILFAMELQRRFDNEGVPIIVSSLHPGGVDTEGAEANAPYVIKILIRLLAMSPLEGAYTSLFAATSAEVVAQPHKYKGKYLERCQVVTPTTKDASDPVLARKLWEATEKVVAET</sequence>
<gene>
    <name evidence="2" type="ORF">HETIRDRAFT_239899</name>
</gene>
<feature type="non-terminal residue" evidence="2">
    <location>
        <position position="1"/>
    </location>
</feature>
<protein>
    <recommendedName>
        <fullName evidence="4">NAD(P)-binding protein</fullName>
    </recommendedName>
</protein>
<evidence type="ECO:0000313" key="3">
    <source>
        <dbReference type="Proteomes" id="UP000030671"/>
    </source>
</evidence>
<dbReference type="GO" id="GO:0016491">
    <property type="term" value="F:oxidoreductase activity"/>
    <property type="evidence" value="ECO:0007669"/>
    <property type="project" value="UniProtKB-KW"/>
</dbReference>
<accession>W4JWX7</accession>
<dbReference type="SUPFAM" id="SSF51735">
    <property type="entry name" value="NAD(P)-binding Rossmann-fold domains"/>
    <property type="match status" value="1"/>
</dbReference>
<evidence type="ECO:0000313" key="2">
    <source>
        <dbReference type="EMBL" id="ETW77590.1"/>
    </source>
</evidence>
<dbReference type="AlphaFoldDB" id="W4JWX7"/>
<evidence type="ECO:0000256" key="1">
    <source>
        <dbReference type="ARBA" id="ARBA00023002"/>
    </source>
</evidence>
<dbReference type="InterPro" id="IPR002347">
    <property type="entry name" value="SDR_fam"/>
</dbReference>
<dbReference type="InterPro" id="IPR036291">
    <property type="entry name" value="NAD(P)-bd_dom_sf"/>
</dbReference>
<feature type="non-terminal residue" evidence="2">
    <location>
        <position position="287"/>
    </location>
</feature>
<dbReference type="PANTHER" id="PTHR43157">
    <property type="entry name" value="PHOSPHATIDYLINOSITOL-GLYCAN BIOSYNTHESIS CLASS F PROTEIN-RELATED"/>
    <property type="match status" value="1"/>
</dbReference>